<dbReference type="GO" id="GO:0043743">
    <property type="term" value="F:LPPG:FO 2-phospho-L-lactate transferase activity"/>
    <property type="evidence" value="ECO:0007669"/>
    <property type="project" value="InterPro"/>
</dbReference>
<comment type="caution">
    <text evidence="2">The sequence shown here is derived from an EMBL/GenBank/DDBJ whole genome shotgun (WGS) entry which is preliminary data.</text>
</comment>
<evidence type="ECO:0000313" key="2">
    <source>
        <dbReference type="EMBL" id="ELY21007.1"/>
    </source>
</evidence>
<dbReference type="EMBL" id="AOPO01000009">
    <property type="protein sequence ID" value="ELY21007.1"/>
    <property type="molecule type" value="Genomic_DNA"/>
</dbReference>
<dbReference type="Proteomes" id="UP000011651">
    <property type="component" value="Unassembled WGS sequence"/>
</dbReference>
<dbReference type="PATRIC" id="fig|1204738.3.peg.3188"/>
<dbReference type="Gene3D" id="3.40.50.10680">
    <property type="entry name" value="CofD-like domains"/>
    <property type="match status" value="1"/>
</dbReference>
<dbReference type="InterPro" id="IPR002882">
    <property type="entry name" value="CofD"/>
</dbReference>
<protein>
    <submittedName>
        <fullName evidence="2">LPPG:FO 2-phospho-L-lactate transferase CofD/UPF0052</fullName>
    </submittedName>
</protein>
<name>L9U8C3_9GAMM</name>
<dbReference type="NCBIfam" id="TIGR04357">
    <property type="entry name" value="CofD_rel_GAK"/>
    <property type="match status" value="1"/>
</dbReference>
<dbReference type="SUPFAM" id="SSF142338">
    <property type="entry name" value="CofD-like"/>
    <property type="match status" value="1"/>
</dbReference>
<dbReference type="Pfam" id="PF01933">
    <property type="entry name" value="CofD"/>
    <property type="match status" value="1"/>
</dbReference>
<keyword evidence="1" id="KW-0963">Cytoplasm</keyword>
<dbReference type="InterPro" id="IPR010119">
    <property type="entry name" value="Gluconeogen_factor"/>
</dbReference>
<keyword evidence="2" id="KW-0808">Transferase</keyword>
<dbReference type="InterPro" id="IPR038136">
    <property type="entry name" value="CofD-like_dom_sf"/>
</dbReference>
<dbReference type="CDD" id="cd07187">
    <property type="entry name" value="YvcK_like"/>
    <property type="match status" value="1"/>
</dbReference>
<organism evidence="2 3">
    <name type="scientific">Vreelandella titanicae BH1</name>
    <dbReference type="NCBI Taxonomy" id="1204738"/>
    <lineage>
        <taxon>Bacteria</taxon>
        <taxon>Pseudomonadati</taxon>
        <taxon>Pseudomonadota</taxon>
        <taxon>Gammaproteobacteria</taxon>
        <taxon>Oceanospirillales</taxon>
        <taxon>Halomonadaceae</taxon>
        <taxon>Vreelandella</taxon>
    </lineage>
</organism>
<evidence type="ECO:0000313" key="3">
    <source>
        <dbReference type="Proteomes" id="UP000011651"/>
    </source>
</evidence>
<dbReference type="PANTHER" id="PTHR30135:SF3">
    <property type="entry name" value="GLUCONEOGENESIS FACTOR-RELATED"/>
    <property type="match status" value="1"/>
</dbReference>
<gene>
    <name evidence="2" type="ORF">HALTITAN_2118</name>
</gene>
<dbReference type="PANTHER" id="PTHR30135">
    <property type="entry name" value="UNCHARACTERIZED PROTEIN YVCK-RELATED"/>
    <property type="match status" value="1"/>
</dbReference>
<proteinExistence type="predicted"/>
<reference evidence="2 3" key="1">
    <citation type="journal article" date="2013" name="Genome Announc.">
        <title>Draft Genome of the Marine Gammaproteobacterium Halomonas titanicae.</title>
        <authorList>
            <person name="Sanchez-Porro C."/>
            <person name="de la Haba R.R."/>
            <person name="Cruz-Hernandez N."/>
            <person name="Gonzalez J.M."/>
            <person name="Reyes-Guirao C."/>
            <person name="Navarro-Sampedro L."/>
            <person name="Carballo M."/>
            <person name="Ventosa A."/>
        </authorList>
    </citation>
    <scope>NUCLEOTIDE SEQUENCE [LARGE SCALE GENOMIC DNA]</scope>
    <source>
        <strain evidence="2 3">BH1</strain>
    </source>
</reference>
<dbReference type="InterPro" id="IPR027591">
    <property type="entry name" value="CofD-rel_GAK"/>
</dbReference>
<sequence>MPSFTLHVSYSSKSCMKKRRFIGTRMCLPREIGKGLDLRLARYRKAPELGPKILFFSGGTALRHFSEVLTDYTHNSIHLVTPFDSGGSSAELRRAFAMPAVGDLRARLLALADDSVTGHPEVAALFSHRLSAREGEDATAKTALEQSLQALVSAKHPLLKAIAEPMRSLIQSYIAAFYKHMPKDFNLAGASVGNLILTGGYLIHDRSLDPIAFLFGQLIKTRGTVRTTTDANLQLEVLLESGRTIIGQHCFTGKETAQIDSPIRAIKLSGEADDIDTLDASKVCKETRKLIDSAELLVFPPGSFYSSVIANLLPKGVDKALAKNPSPKVYVPSLGTDLETLGMTLVDQVQVLNEHLSGTLEPLSSKRSSIDFLLFDSQLLSVSADQIETLRDEMGIQIIDLDLAPENADTQRYDDVKLAEALLGLT</sequence>
<evidence type="ECO:0000256" key="1">
    <source>
        <dbReference type="ARBA" id="ARBA00022490"/>
    </source>
</evidence>
<dbReference type="AlphaFoldDB" id="L9U8C3"/>
<accession>L9U8C3</accession>